<keyword evidence="2" id="KW-1185">Reference proteome</keyword>
<dbReference type="InterPro" id="IPR021848">
    <property type="entry name" value="HODM_asu-like"/>
</dbReference>
<dbReference type="Pfam" id="PF11927">
    <property type="entry name" value="HODM_asu-like"/>
    <property type="match status" value="1"/>
</dbReference>
<proteinExistence type="predicted"/>
<name>A0A6G9APX4_9BACT</name>
<dbReference type="Proteomes" id="UP000501802">
    <property type="component" value="Chromosome"/>
</dbReference>
<dbReference type="AlphaFoldDB" id="A0A6G9APX4"/>
<dbReference type="KEGG" id="spib:G8759_18960"/>
<protein>
    <submittedName>
        <fullName evidence="1">DUF3445 domain-containing protein</fullName>
    </submittedName>
</protein>
<sequence length="315" mass="36540">MLPYFPFGQQFNDKMGTYPLPESDWLIEVDQQYQNEITLKRQLLSTLPHYYYQALPGHEPAQWEVLELVLQNLVRFSPDSFTLHRNGNQWLWQNRILNEETTFTFGDMRTLPKDPLDWVGRQVQEDLTILAGNEATLVAGQLCFGNGWCLDEKIGLPFWQIHRPIVPIVEPMMLAAQKLMERLPVGRPVWRANWSVKVTDQLDMTSRHTSMLDKLLAEQSAHMTIDSIAEQLYVRVERQTLTRLPRSGAILFGIHTYQNLLAREVEERPDAAKRMAQVFSTTPAAMIDYKGMTSFLPILIRYLNNIHPSYYKSTS</sequence>
<evidence type="ECO:0000313" key="1">
    <source>
        <dbReference type="EMBL" id="QIP14542.1"/>
    </source>
</evidence>
<dbReference type="RefSeq" id="WP_167210802.1">
    <property type="nucleotide sequence ID" value="NZ_CP050063.1"/>
</dbReference>
<reference evidence="1 2" key="1">
    <citation type="submission" date="2020-03" db="EMBL/GenBank/DDBJ databases">
        <authorList>
            <person name="Kim M.K."/>
        </authorList>
    </citation>
    <scope>NUCLEOTIDE SEQUENCE [LARGE SCALE GENOMIC DNA]</scope>
    <source>
        <strain evidence="1 2">BT328</strain>
    </source>
</reference>
<gene>
    <name evidence="1" type="ORF">G8759_18960</name>
</gene>
<dbReference type="EMBL" id="CP050063">
    <property type="protein sequence ID" value="QIP14542.1"/>
    <property type="molecule type" value="Genomic_DNA"/>
</dbReference>
<accession>A0A6G9APX4</accession>
<evidence type="ECO:0000313" key="2">
    <source>
        <dbReference type="Proteomes" id="UP000501802"/>
    </source>
</evidence>
<organism evidence="1 2">
    <name type="scientific">Spirosoma aureum</name>
    <dbReference type="NCBI Taxonomy" id="2692134"/>
    <lineage>
        <taxon>Bacteria</taxon>
        <taxon>Pseudomonadati</taxon>
        <taxon>Bacteroidota</taxon>
        <taxon>Cytophagia</taxon>
        <taxon>Cytophagales</taxon>
        <taxon>Cytophagaceae</taxon>
        <taxon>Spirosoma</taxon>
    </lineage>
</organism>